<dbReference type="PANTHER" id="PTHR36113">
    <property type="entry name" value="LYASE, PUTATIVE-RELATED-RELATED"/>
    <property type="match status" value="1"/>
</dbReference>
<name>A0A9X1WP71_9BACL</name>
<evidence type="ECO:0000259" key="1">
    <source>
        <dbReference type="PROSITE" id="PS51819"/>
    </source>
</evidence>
<reference evidence="2" key="1">
    <citation type="submission" date="2022-04" db="EMBL/GenBank/DDBJ databases">
        <title>Paenibacillus mangrovi sp. nov., a novel endophytic bacterium isolated from bark of Kandelia candel.</title>
        <authorList>
            <person name="Tuo L."/>
        </authorList>
    </citation>
    <scope>NUCLEOTIDE SEQUENCE</scope>
    <source>
        <strain evidence="2">KQZ6P-2</strain>
    </source>
</reference>
<feature type="domain" description="VOC" evidence="1">
    <location>
        <begin position="2"/>
        <end position="121"/>
    </location>
</feature>
<evidence type="ECO:0000313" key="2">
    <source>
        <dbReference type="EMBL" id="MCJ8012186.1"/>
    </source>
</evidence>
<dbReference type="InterPro" id="IPR004360">
    <property type="entry name" value="Glyas_Fos-R_dOase_dom"/>
</dbReference>
<dbReference type="InterPro" id="IPR037523">
    <property type="entry name" value="VOC_core"/>
</dbReference>
<accession>A0A9X1WP71</accession>
<dbReference type="InterPro" id="IPR029068">
    <property type="entry name" value="Glyas_Bleomycin-R_OHBP_Dase"/>
</dbReference>
<dbReference type="InterPro" id="IPR051332">
    <property type="entry name" value="Fosfomycin_Res_Enzymes"/>
</dbReference>
<dbReference type="EMBL" id="JALIRP010000003">
    <property type="protein sequence ID" value="MCJ8012186.1"/>
    <property type="molecule type" value="Genomic_DNA"/>
</dbReference>
<sequence length="123" mass="13428">MKLNHLNLCVNNMSEAVTFFANIFGLELADQKGDAIAVMKDEVGFTLVLSRLATLGGEIPTYPEGFHVGFHVDTKEEVDQFCLRLMAAGLAGEESSPKSMRGGYTLYFKALDGILFEVTSFAV</sequence>
<dbReference type="RefSeq" id="WP_244724869.1">
    <property type="nucleotide sequence ID" value="NZ_JALIRP010000003.1"/>
</dbReference>
<protein>
    <submittedName>
        <fullName evidence="2">VOC family protein</fullName>
    </submittedName>
</protein>
<keyword evidence="3" id="KW-1185">Reference proteome</keyword>
<proteinExistence type="predicted"/>
<comment type="caution">
    <text evidence="2">The sequence shown here is derived from an EMBL/GenBank/DDBJ whole genome shotgun (WGS) entry which is preliminary data.</text>
</comment>
<dbReference type="PROSITE" id="PS51819">
    <property type="entry name" value="VOC"/>
    <property type="match status" value="1"/>
</dbReference>
<evidence type="ECO:0000313" key="3">
    <source>
        <dbReference type="Proteomes" id="UP001139347"/>
    </source>
</evidence>
<dbReference type="CDD" id="cd06587">
    <property type="entry name" value="VOC"/>
    <property type="match status" value="1"/>
</dbReference>
<dbReference type="Gene3D" id="3.10.180.10">
    <property type="entry name" value="2,3-Dihydroxybiphenyl 1,2-Dioxygenase, domain 1"/>
    <property type="match status" value="1"/>
</dbReference>
<dbReference type="SUPFAM" id="SSF54593">
    <property type="entry name" value="Glyoxalase/Bleomycin resistance protein/Dihydroxybiphenyl dioxygenase"/>
    <property type="match status" value="1"/>
</dbReference>
<dbReference type="Proteomes" id="UP001139347">
    <property type="component" value="Unassembled WGS sequence"/>
</dbReference>
<dbReference type="AlphaFoldDB" id="A0A9X1WP71"/>
<organism evidence="2 3">
    <name type="scientific">Paenibacillus mangrovi</name>
    <dbReference type="NCBI Taxonomy" id="2931978"/>
    <lineage>
        <taxon>Bacteria</taxon>
        <taxon>Bacillati</taxon>
        <taxon>Bacillota</taxon>
        <taxon>Bacilli</taxon>
        <taxon>Bacillales</taxon>
        <taxon>Paenibacillaceae</taxon>
        <taxon>Paenibacillus</taxon>
    </lineage>
</organism>
<dbReference type="Pfam" id="PF00903">
    <property type="entry name" value="Glyoxalase"/>
    <property type="match status" value="1"/>
</dbReference>
<dbReference type="PANTHER" id="PTHR36113:SF3">
    <property type="entry name" value="SLL5075 PROTEIN"/>
    <property type="match status" value="1"/>
</dbReference>
<gene>
    <name evidence="2" type="ORF">MUG84_10565</name>
</gene>